<feature type="binding site" evidence="16">
    <location>
        <position position="220"/>
    </location>
    <ligand>
        <name>Zn(2+)</name>
        <dbReference type="ChEBI" id="CHEBI:29105"/>
        <note>catalytic</note>
    </ligand>
</feature>
<dbReference type="InterPro" id="IPR001577">
    <property type="entry name" value="Peptidase_M8"/>
</dbReference>
<sequence>MRHTLLFQVLLLCCVSGSVAVAEHHCISEEIENKVGPRTTAVVLELPTRESGMMRAPTASDPDWAPIRFQVFTEDLNDPSKHCTAEGRICPDFTGGTLECKREDILTKEKRSIILNSLLPRAFGMHTDRLLVKPLTGYLIVPWYSSGICAQFKIPSSHHTEGVSGADMYLYVSAGPTQYSTLAWATTCSQLTDGRPVVGVVNYGPSSVTDSENSVRVSAHEVAHAIGFAVWLMKERNMLKEVLDVRGKAKVLQVSPPKTVEKTREHFNCMSATGMELEDEGGERTASSHWKRRNAKDELMAGIPGIGYYTALTMAAFEDTGFYMANWGKEEPMSWGNNSGCALLTEKCLINGVTQYPEMFCTAETGLFLCTSDRLALGYCTIHLYTAELPSQYQYFSNLKLGGALNTLMDFCPYIRPNIKTRCSNGDATVVRGSRVGPRSKCLKGDGLADFMGLVGDVCAEVSCEKGEVSVRYLGDDAWHKCPEGGSITPTGLFMQGRILCPKYDDVCTVIDACRGGGGVSSLLSAFSSIPLILLVLIFVSMCQ</sequence>
<evidence type="ECO:0000256" key="5">
    <source>
        <dbReference type="ARBA" id="ARBA00022723"/>
    </source>
</evidence>
<keyword evidence="10 16" id="KW-0482">Metalloprotease</keyword>
<gene>
    <name evidence="19" type="ORF">ECC02_007840</name>
</gene>
<feature type="binding site" evidence="16">
    <location>
        <position position="224"/>
    </location>
    <ligand>
        <name>Zn(2+)</name>
        <dbReference type="ChEBI" id="CHEBI:29105"/>
        <note>catalytic</note>
    </ligand>
</feature>
<evidence type="ECO:0000256" key="14">
    <source>
        <dbReference type="ARBA" id="ARBA00023180"/>
    </source>
</evidence>
<dbReference type="GO" id="GO:0016020">
    <property type="term" value="C:membrane"/>
    <property type="evidence" value="ECO:0007669"/>
    <property type="project" value="UniProtKB-SubCell"/>
</dbReference>
<evidence type="ECO:0000256" key="3">
    <source>
        <dbReference type="ARBA" id="ARBA00005860"/>
    </source>
</evidence>
<dbReference type="EC" id="3.4.24.-" evidence="17"/>
<dbReference type="GO" id="GO:0004222">
    <property type="term" value="F:metalloendopeptidase activity"/>
    <property type="evidence" value="ECO:0007669"/>
    <property type="project" value="UniProtKB-UniRule"/>
</dbReference>
<evidence type="ECO:0000256" key="7">
    <source>
        <dbReference type="ARBA" id="ARBA00022801"/>
    </source>
</evidence>
<dbReference type="Gene3D" id="2.30.34.10">
    <property type="entry name" value="Leishmanolysin domain 4"/>
    <property type="match status" value="1"/>
</dbReference>
<keyword evidence="12" id="KW-0865">Zymogen</keyword>
<evidence type="ECO:0000256" key="1">
    <source>
        <dbReference type="ARBA" id="ARBA00001249"/>
    </source>
</evidence>
<evidence type="ECO:0000256" key="11">
    <source>
        <dbReference type="ARBA" id="ARBA00023136"/>
    </source>
</evidence>
<keyword evidence="7 17" id="KW-0378">Hydrolase</keyword>
<protein>
    <recommendedName>
        <fullName evidence="17">Leishmanolysin-like peptidase</fullName>
        <ecNumber evidence="17">3.4.24.-</ecNumber>
    </recommendedName>
</protein>
<accession>A0A7J6XYE4</accession>
<evidence type="ECO:0000256" key="10">
    <source>
        <dbReference type="ARBA" id="ARBA00023049"/>
    </source>
</evidence>
<dbReference type="Gene3D" id="2.10.55.10">
    <property type="entry name" value="Leishmanolysin domain 3"/>
    <property type="match status" value="1"/>
</dbReference>
<feature type="transmembrane region" description="Helical" evidence="18">
    <location>
        <begin position="523"/>
        <end position="543"/>
    </location>
</feature>
<reference evidence="19 20" key="1">
    <citation type="journal article" date="2019" name="Genome Biol. Evol.">
        <title>Nanopore Sequencing Significantly Improves Genome Assembly of the Protozoan Parasite Trypanosoma cruzi.</title>
        <authorList>
            <person name="Diaz-Viraque F."/>
            <person name="Pita S."/>
            <person name="Greif G."/>
            <person name="de Souza R.C.M."/>
            <person name="Iraola G."/>
            <person name="Robello C."/>
        </authorList>
    </citation>
    <scope>NUCLEOTIDE SEQUENCE [LARGE SCALE GENOMIC DNA]</scope>
    <source>
        <strain evidence="19 20">Berenice</strain>
    </source>
</reference>
<keyword evidence="13" id="KW-1015">Disulfide bond</keyword>
<dbReference type="GO" id="GO:0005737">
    <property type="term" value="C:cytoplasm"/>
    <property type="evidence" value="ECO:0007669"/>
    <property type="project" value="TreeGrafter"/>
</dbReference>
<comment type="caution">
    <text evidence="19">The sequence shown here is derived from an EMBL/GenBank/DDBJ whole genome shotgun (WGS) entry which is preliminary data.</text>
</comment>
<comment type="subcellular location">
    <subcellularLocation>
        <location evidence="2">Membrane</location>
    </subcellularLocation>
</comment>
<dbReference type="Proteomes" id="UP000583944">
    <property type="component" value="Unassembled WGS sequence"/>
</dbReference>
<feature type="binding site" evidence="16">
    <location>
        <position position="289"/>
    </location>
    <ligand>
        <name>Zn(2+)</name>
        <dbReference type="ChEBI" id="CHEBI:29105"/>
        <note>catalytic</note>
    </ligand>
</feature>
<dbReference type="AlphaFoldDB" id="A0A7J6XYE4"/>
<organism evidence="19 20">
    <name type="scientific">Trypanosoma cruzi</name>
    <dbReference type="NCBI Taxonomy" id="5693"/>
    <lineage>
        <taxon>Eukaryota</taxon>
        <taxon>Discoba</taxon>
        <taxon>Euglenozoa</taxon>
        <taxon>Kinetoplastea</taxon>
        <taxon>Metakinetoplastina</taxon>
        <taxon>Trypanosomatida</taxon>
        <taxon>Trypanosomatidae</taxon>
        <taxon>Trypanosoma</taxon>
        <taxon>Schizotrypanum</taxon>
    </lineage>
</organism>
<dbReference type="GO" id="GO:0046872">
    <property type="term" value="F:metal ion binding"/>
    <property type="evidence" value="ECO:0007669"/>
    <property type="project" value="UniProtKB-KW"/>
</dbReference>
<comment type="catalytic activity">
    <reaction evidence="1">
        <text>Preference for hydrophobic residues at P1 and P1' and basic residues at P2' and P3'. A model nonapeptide is cleaved at -Ala-Tyr-|-Leu-Lys-Lys-.</text>
        <dbReference type="EC" id="3.4.24.36"/>
    </reaction>
</comment>
<evidence type="ECO:0000313" key="20">
    <source>
        <dbReference type="Proteomes" id="UP000583944"/>
    </source>
</evidence>
<comment type="similarity">
    <text evidence="3 17">Belongs to the peptidase M8 family.</text>
</comment>
<evidence type="ECO:0000256" key="2">
    <source>
        <dbReference type="ARBA" id="ARBA00004370"/>
    </source>
</evidence>
<feature type="signal peptide" evidence="17">
    <location>
        <begin position="1"/>
        <end position="20"/>
    </location>
</feature>
<dbReference type="GO" id="GO:0007155">
    <property type="term" value="P:cell adhesion"/>
    <property type="evidence" value="ECO:0007669"/>
    <property type="project" value="UniProtKB-KW"/>
</dbReference>
<keyword evidence="5 16" id="KW-0479">Metal-binding</keyword>
<evidence type="ECO:0000256" key="9">
    <source>
        <dbReference type="ARBA" id="ARBA00022889"/>
    </source>
</evidence>
<evidence type="ECO:0000256" key="6">
    <source>
        <dbReference type="ARBA" id="ARBA00022729"/>
    </source>
</evidence>
<dbReference type="VEuPathDB" id="TriTrypDB:ECC02_007840"/>
<comment type="cofactor">
    <cofactor evidence="16 17">
        <name>Zn(2+)</name>
        <dbReference type="ChEBI" id="CHEBI:29105"/>
    </cofactor>
    <text evidence="16 17">Binds 1 zinc ion per subunit.</text>
</comment>
<dbReference type="Pfam" id="PF01457">
    <property type="entry name" value="Peptidase_M8"/>
    <property type="match status" value="1"/>
</dbReference>
<keyword evidence="11 18" id="KW-0472">Membrane</keyword>
<dbReference type="PANTHER" id="PTHR10942:SF0">
    <property type="entry name" value="LEISHMANOLYSIN-LIKE PEPTIDASE"/>
    <property type="match status" value="1"/>
</dbReference>
<evidence type="ECO:0000256" key="15">
    <source>
        <dbReference type="PIRSR" id="PIRSR601577-1"/>
    </source>
</evidence>
<keyword evidence="18" id="KW-1133">Transmembrane helix</keyword>
<dbReference type="GO" id="GO:0006508">
    <property type="term" value="P:proteolysis"/>
    <property type="evidence" value="ECO:0007669"/>
    <property type="project" value="UniProtKB-KW"/>
</dbReference>
<feature type="chain" id="PRO_5029933844" description="Leishmanolysin-like peptidase" evidence="17">
    <location>
        <begin position="21"/>
        <end position="544"/>
    </location>
</feature>
<evidence type="ECO:0000256" key="16">
    <source>
        <dbReference type="PIRSR" id="PIRSR601577-2"/>
    </source>
</evidence>
<dbReference type="Gene3D" id="3.90.132.10">
    <property type="entry name" value="Leishmanolysin , domain 2"/>
    <property type="match status" value="1"/>
</dbReference>
<evidence type="ECO:0000313" key="19">
    <source>
        <dbReference type="EMBL" id="KAF5219235.1"/>
    </source>
</evidence>
<dbReference type="PANTHER" id="PTHR10942">
    <property type="entry name" value="LEISHMANOLYSIN-LIKE PEPTIDASE"/>
    <property type="match status" value="1"/>
</dbReference>
<keyword evidence="8 16" id="KW-0862">Zinc</keyword>
<dbReference type="FunFam" id="3.90.132.10:FF:000001">
    <property type="entry name" value="leishmanolysin-like peptidase isoform X2"/>
    <property type="match status" value="1"/>
</dbReference>
<dbReference type="SUPFAM" id="SSF55486">
    <property type="entry name" value="Metalloproteases ('zincins'), catalytic domain"/>
    <property type="match status" value="1"/>
</dbReference>
<keyword evidence="4 17" id="KW-0645">Protease</keyword>
<evidence type="ECO:0000256" key="17">
    <source>
        <dbReference type="RuleBase" id="RU366077"/>
    </source>
</evidence>
<evidence type="ECO:0000256" key="4">
    <source>
        <dbReference type="ARBA" id="ARBA00022670"/>
    </source>
</evidence>
<keyword evidence="6 17" id="KW-0732">Signal</keyword>
<dbReference type="Gene3D" id="3.10.170.20">
    <property type="match status" value="1"/>
</dbReference>
<evidence type="ECO:0000256" key="8">
    <source>
        <dbReference type="ARBA" id="ARBA00022833"/>
    </source>
</evidence>
<keyword evidence="18" id="KW-0812">Transmembrane</keyword>
<keyword evidence="9" id="KW-0130">Cell adhesion</keyword>
<proteinExistence type="inferred from homology"/>
<dbReference type="EMBL" id="JABDHM010000075">
    <property type="protein sequence ID" value="KAF5219235.1"/>
    <property type="molecule type" value="Genomic_DNA"/>
</dbReference>
<feature type="active site" evidence="15">
    <location>
        <position position="221"/>
    </location>
</feature>
<evidence type="ECO:0000256" key="12">
    <source>
        <dbReference type="ARBA" id="ARBA00023145"/>
    </source>
</evidence>
<evidence type="ECO:0000256" key="13">
    <source>
        <dbReference type="ARBA" id="ARBA00023157"/>
    </source>
</evidence>
<dbReference type="PRINTS" id="PR00782">
    <property type="entry name" value="LSHMANOLYSIN"/>
</dbReference>
<name>A0A7J6XYE4_TRYCR</name>
<keyword evidence="14" id="KW-0325">Glycoprotein</keyword>
<evidence type="ECO:0000256" key="18">
    <source>
        <dbReference type="SAM" id="Phobius"/>
    </source>
</evidence>